<evidence type="ECO:0000313" key="3">
    <source>
        <dbReference type="Proteomes" id="UP000315677"/>
    </source>
</evidence>
<dbReference type="PANTHER" id="PTHR36174">
    <property type="entry name" value="LIPID II:GLYCINE GLYCYLTRANSFERASE"/>
    <property type="match status" value="1"/>
</dbReference>
<accession>A0A543E3N5</accession>
<dbReference type="SUPFAM" id="SSF55729">
    <property type="entry name" value="Acyl-CoA N-acyltransferases (Nat)"/>
    <property type="match status" value="1"/>
</dbReference>
<dbReference type="Pfam" id="PF13480">
    <property type="entry name" value="Acetyltransf_6"/>
    <property type="match status" value="1"/>
</dbReference>
<protein>
    <submittedName>
        <fullName evidence="2">Acetyltransferase (GNAT) family protein</fullName>
    </submittedName>
</protein>
<dbReference type="EMBL" id="VFPA01000001">
    <property type="protein sequence ID" value="TQM16201.1"/>
    <property type="molecule type" value="Genomic_DNA"/>
</dbReference>
<reference evidence="2 3" key="1">
    <citation type="submission" date="2019-06" db="EMBL/GenBank/DDBJ databases">
        <title>Sequencing the genomes of 1000 actinobacteria strains.</title>
        <authorList>
            <person name="Klenk H.-P."/>
        </authorList>
    </citation>
    <scope>NUCLEOTIDE SEQUENCE [LARGE SCALE GENOMIC DNA]</scope>
    <source>
        <strain evidence="2 3">DSM 45301</strain>
    </source>
</reference>
<name>A0A543E3N5_9PSEU</name>
<evidence type="ECO:0000313" key="2">
    <source>
        <dbReference type="EMBL" id="TQM16201.1"/>
    </source>
</evidence>
<dbReference type="Proteomes" id="UP000315677">
    <property type="component" value="Unassembled WGS sequence"/>
</dbReference>
<dbReference type="AlphaFoldDB" id="A0A543E3N5"/>
<dbReference type="Gene3D" id="3.40.630.30">
    <property type="match status" value="1"/>
</dbReference>
<keyword evidence="2" id="KW-0808">Transferase</keyword>
<proteinExistence type="predicted"/>
<dbReference type="InterPro" id="IPR050644">
    <property type="entry name" value="PG_Glycine_Bridge_Synth"/>
</dbReference>
<sequence>MPAGLPTIEEDRRTVRVHPRAPRDQWRAVLAEDPLALPEHAPEWVDAVCAGGPYTDATRLYEFPDGRRFVLPLVRRTGLAGVPGQLWSLPHSWGLGGLVGPDLDAGAIRAVVGDLAALPAVRVVVRPDPLRKGWECIAGHPKVHASPRRAHVLDLVGGVDGVRARLGSLTRRNLRTAERLGVRVELDRDGSLLPIYHRHYDLSVDRWAAKQNEPLALARWRAARRDPVGKFDLIAKHLGEAFRHYVAFDGDTPAASIIVLFGRTASYSRGAMDRDVAGPVRANDLLHWTAIQDACAAGCTHYHMLETGESESLARFKERLGAVPIDYCDYRIERVPLTKADKKLRSAVKKVIGFRDTDNAAVQR</sequence>
<keyword evidence="3" id="KW-1185">Reference proteome</keyword>
<organism evidence="2 3">
    <name type="scientific">Pseudonocardia kunmingensis</name>
    <dbReference type="NCBI Taxonomy" id="630975"/>
    <lineage>
        <taxon>Bacteria</taxon>
        <taxon>Bacillati</taxon>
        <taxon>Actinomycetota</taxon>
        <taxon>Actinomycetes</taxon>
        <taxon>Pseudonocardiales</taxon>
        <taxon>Pseudonocardiaceae</taxon>
        <taxon>Pseudonocardia</taxon>
    </lineage>
</organism>
<evidence type="ECO:0000259" key="1">
    <source>
        <dbReference type="Pfam" id="PF13480"/>
    </source>
</evidence>
<dbReference type="PANTHER" id="PTHR36174:SF1">
    <property type="entry name" value="LIPID II:GLYCINE GLYCYLTRANSFERASE"/>
    <property type="match status" value="1"/>
</dbReference>
<feature type="domain" description="BioF2-like acetyltransferase" evidence="1">
    <location>
        <begin position="171"/>
        <end position="307"/>
    </location>
</feature>
<dbReference type="InterPro" id="IPR016181">
    <property type="entry name" value="Acyl_CoA_acyltransferase"/>
</dbReference>
<dbReference type="GO" id="GO:0016740">
    <property type="term" value="F:transferase activity"/>
    <property type="evidence" value="ECO:0007669"/>
    <property type="project" value="UniProtKB-KW"/>
</dbReference>
<comment type="caution">
    <text evidence="2">The sequence shown here is derived from an EMBL/GenBank/DDBJ whole genome shotgun (WGS) entry which is preliminary data.</text>
</comment>
<gene>
    <name evidence="2" type="ORF">FB558_3009</name>
</gene>
<dbReference type="InterPro" id="IPR038740">
    <property type="entry name" value="BioF2-like_GNAT_dom"/>
</dbReference>